<evidence type="ECO:0000313" key="6">
    <source>
        <dbReference type="Proteomes" id="UP000481153"/>
    </source>
</evidence>
<comment type="caution">
    <text evidence="5">The sequence shown here is derived from an EMBL/GenBank/DDBJ whole genome shotgun (WGS) entry which is preliminary data.</text>
</comment>
<evidence type="ECO:0000256" key="4">
    <source>
        <dbReference type="SAM" id="MobiDB-lite"/>
    </source>
</evidence>
<dbReference type="GO" id="GO:0003677">
    <property type="term" value="F:DNA binding"/>
    <property type="evidence" value="ECO:0007669"/>
    <property type="project" value="UniProtKB-KW"/>
</dbReference>
<feature type="region of interest" description="Disordered" evidence="4">
    <location>
        <begin position="1198"/>
        <end position="1219"/>
    </location>
</feature>
<accession>A0A6G0X239</accession>
<dbReference type="GO" id="GO:0000786">
    <property type="term" value="C:nucleosome"/>
    <property type="evidence" value="ECO:0007669"/>
    <property type="project" value="InterPro"/>
</dbReference>
<feature type="compositionally biased region" description="Acidic residues" evidence="4">
    <location>
        <begin position="1580"/>
        <end position="1596"/>
    </location>
</feature>
<dbReference type="GO" id="GO:0030527">
    <property type="term" value="F:structural constituent of chromatin"/>
    <property type="evidence" value="ECO:0007669"/>
    <property type="project" value="InterPro"/>
</dbReference>
<protein>
    <submittedName>
        <fullName evidence="5">Uncharacterized protein</fullName>
    </submittedName>
</protein>
<dbReference type="InterPro" id="IPR000164">
    <property type="entry name" value="Histone_H3/CENP-A"/>
</dbReference>
<keyword evidence="3" id="KW-0539">Nucleus</keyword>
<dbReference type="Proteomes" id="UP000481153">
    <property type="component" value="Unassembled WGS sequence"/>
</dbReference>
<dbReference type="PROSITE" id="PS00322">
    <property type="entry name" value="HISTONE_H3_1"/>
    <property type="match status" value="1"/>
</dbReference>
<proteinExistence type="predicted"/>
<feature type="compositionally biased region" description="Basic and acidic residues" evidence="4">
    <location>
        <begin position="1641"/>
        <end position="1655"/>
    </location>
</feature>
<dbReference type="PRINTS" id="PR00622">
    <property type="entry name" value="HISTONEH3"/>
</dbReference>
<comment type="subcellular location">
    <subcellularLocation>
        <location evidence="1">Nucleus</location>
    </subcellularLocation>
</comment>
<evidence type="ECO:0000256" key="2">
    <source>
        <dbReference type="ARBA" id="ARBA00023125"/>
    </source>
</evidence>
<evidence type="ECO:0000313" key="5">
    <source>
        <dbReference type="EMBL" id="KAF0733855.1"/>
    </source>
</evidence>
<organism evidence="5 6">
    <name type="scientific">Aphanomyces euteiches</name>
    <dbReference type="NCBI Taxonomy" id="100861"/>
    <lineage>
        <taxon>Eukaryota</taxon>
        <taxon>Sar</taxon>
        <taxon>Stramenopiles</taxon>
        <taxon>Oomycota</taxon>
        <taxon>Saprolegniomycetes</taxon>
        <taxon>Saprolegniales</taxon>
        <taxon>Verrucalvaceae</taxon>
        <taxon>Aphanomyces</taxon>
    </lineage>
</organism>
<evidence type="ECO:0000256" key="3">
    <source>
        <dbReference type="ARBA" id="ARBA00023242"/>
    </source>
</evidence>
<evidence type="ECO:0000256" key="1">
    <source>
        <dbReference type="ARBA" id="ARBA00004123"/>
    </source>
</evidence>
<reference evidence="5 6" key="1">
    <citation type="submission" date="2019-07" db="EMBL/GenBank/DDBJ databases">
        <title>Genomics analysis of Aphanomyces spp. identifies a new class of oomycete effector associated with host adaptation.</title>
        <authorList>
            <person name="Gaulin E."/>
        </authorList>
    </citation>
    <scope>NUCLEOTIDE SEQUENCE [LARGE SCALE GENOMIC DNA]</scope>
    <source>
        <strain evidence="5 6">ATCC 201684</strain>
    </source>
</reference>
<dbReference type="GO" id="GO:0005634">
    <property type="term" value="C:nucleus"/>
    <property type="evidence" value="ECO:0007669"/>
    <property type="project" value="UniProtKB-SubCell"/>
</dbReference>
<name>A0A6G0X239_9STRA</name>
<dbReference type="VEuPathDB" id="FungiDB:AeMF1_009553"/>
<keyword evidence="2" id="KW-0238">DNA-binding</keyword>
<sequence>MARTKQTARKSTGGKAPRKQLQVQAQTKPIDGEIRSEIELEGASDNNEITIEEQLALADDRASVLSTLSPKSPEYLYFHAIQLIHELNVNGPATEEDIRTILKHADELESNGGYKRAKRIRLRLHLLLLEKGHSSAQKYFTEALELDFNASRPTEVKSTFDATSPMKPNQLSYDIETIKQEKLQEIKTSIIYQDDKWQVSQLGYELANELYSYFGQQVFTLLASSEALPDWTEDEKWAVLTYMLSNRVLAWTDFDLFTDVLAKHILKSHENNVNNGIIKDAFGKGPYHQDLNISQMDAVWSKCSAILSDSVAFAVRYLLLLKATNPDEETFFSSALQVLDRFGLELNGLRLVILHHWLQLIQYKQSEQPLHSLFLQYISIPRLGASFVNESFIRSAEFEAMVVLTETSANDGFKTAGSRSKPRASVFGFAQSTFGPGVQPQKQQDHASSIGSKVPVSKLAIRLGYTLTADSDELVRHIFCTLVVKGISFEEFAPYLSGDYIKSQNAIAMLTSGIGARSDFEHDITKSTDKQRVFHGSEVSFSKSNPTTFSLSEPVSLVLDVKNVKALTIQLFEINVSDHYKRTFREIESDISLEGLLPNEEMRVTFAHLPSYVKTQHIVTFTSLEESQRGVYVIEVVGENTSCRAVVRKGFLRFTQQITAKGHELLVFDEENRVVPKAFAVVPDIKDQSKHQTFVASSDGKILVPFFSSTEETGAAPVEVQSPIFVGVDSFGILSKFKYCEESYTMKAHINIDNEQLIPGIKATVVIRTFLYANGCVVSSSLLENLVISLVFTSGTSVQTKREIRNLPPLDDSNDLFASFDIPLEAVSFHVVLKGEVRSRYSLNDVTTTARVARLCQVMDSRVFNIPRPTSDDVLFNPYLKRITDSSGKEIYVILILGHNGEPIAHVDVKVLVYHSLFRKAITRELTTNDEGAVQLGDLKHVKKLQVDVDNQSISWDLPGWKSHSWVTRAIQDRTWTFQTSLQDDPICFPVPQAIEDDIEQWIQNLDIVVFKIVNMSSTNLQEIVSQATLSLGRGPSLQFRAPFVGDFIIVMKPVELTLRIKVGESTVGGYVTNGLTLLKQDRMQPVMLDKVSIHDRIIKLCGINTTPSSRAHLTFKRFVGNELYTTDFREQNNSIRVYDATVPKNEYFESKRIGDEYAYILGRRAHELQHPHSRLLQGNQLQLPSVTLNPFKVKETDSSTLADARSGESYKRSSKISEQQRYGVHAPMMCMGKSRLGNTRPSAAHTNFLDGGSLVKSNIRFGSDGVATVTVDDHLSGSYDIIVNVIDGVDSVTRRCSAYFGSQSDASPQWMMKLKSTCLERNEALGLEPGTHSVQVRGYRCLPSNANTVLPCRASSKVEVYDSLENAFSLFDAMTNHEVLFNEYVKVWPTLDQKAKEMIYSEDVSNELNIFIYKRDRPFFDAVVEPHIKNKFSKDFVDWYLLNDTQVLQSYYQSIMKFNSLTVIEKLLLAERLTSHEAKVVCQNVISLIESYRDESNAFDLEKVFEHVMTSKCSDHTEPIKHRNENEAVEDTVGTSRATGFAFSQPMAATASGGLRRTLATKASRPSAPADDDMLFEDAEDESEDDYEADDDWQEIDVPNEGVQDDGDESKDGDGDNDDSDTERKAKRRKVFKAPGKTKMTQERRYHDGKDEPQRLLGGLVPAVTALTTKQWGLSAMNTFWLEYARYIMEQNWDTPFLSAHFPVAASSFAEIMLALAVLTLPFQSSQWEIDATDTSLSIRTTSAIIVYFEDIRPDENQDLDDSIAMVGSNLIVTQTIFNPQESNLSQGLLKPVKEFVRQTRYGCQVMVSNLSPQATPSLSLLVQIPEGAIPISQGGFYTQNTTFVLNGNETETIVFYFYCPHEGVFTHFAAHVAIEGHTVRWSEESSMSPHKIAVVAASKSIDITSWKDVSTRGDIDTVIQFLSSHRKLETIDWDLISWRLKDKSLYDALVALLRSRFIYSDVVNKYAFFHNDHKTIAEVIQNRLDPYEVGPGNECPNYFQLDMYNNYGACMMACIEHVEFTPFIVRRTHRMKGTEIIPNKDLRNYYRMFCHTLCLLPSLEDQHYLVLAYFQIVLNRIDTVLDLFGRIKNKAPFEMQYDYMNGFLDFYREDPAFPIAREVALKYKQYPEKRWKEFFSGIQTQLNELDSVSGVDSATSSASSGQDVSLVMTMGQGSFDLKQRGRRVGRCVVKYYPVDVEVMFSREPFSNQNATLPSSVALVKPRATEDIQLSNELTTVSIPENLKSTQMLVVVSPVGYPELEVVQPHFCDSMTVNFSLDEGLVQVFARGRPLNKVYVKAFVQTKEKKTATFYKDGYTDICGRFNYMGINDTKLLLSVTKVALLILHPDHGAVIRQVSPPISISLESDQRAVKLDWSKY</sequence>
<keyword evidence="6" id="KW-1185">Reference proteome</keyword>
<dbReference type="EMBL" id="VJMJ01000119">
    <property type="protein sequence ID" value="KAF0733855.1"/>
    <property type="molecule type" value="Genomic_DNA"/>
</dbReference>
<feature type="compositionally biased region" description="Acidic residues" evidence="4">
    <location>
        <begin position="1604"/>
        <end position="1622"/>
    </location>
</feature>
<feature type="region of interest" description="Disordered" evidence="4">
    <location>
        <begin position="1555"/>
        <end position="1574"/>
    </location>
</feature>
<gene>
    <name evidence="5" type="ORF">Ae201684_009413</name>
</gene>
<feature type="region of interest" description="Disordered" evidence="4">
    <location>
        <begin position="1"/>
        <end position="28"/>
    </location>
</feature>
<feature type="region of interest" description="Disordered" evidence="4">
    <location>
        <begin position="1580"/>
        <end position="1655"/>
    </location>
</feature>